<keyword evidence="1" id="KW-1133">Transmembrane helix</keyword>
<proteinExistence type="predicted"/>
<feature type="transmembrane region" description="Helical" evidence="1">
    <location>
        <begin position="559"/>
        <end position="579"/>
    </location>
</feature>
<feature type="transmembrane region" description="Helical" evidence="1">
    <location>
        <begin position="493"/>
        <end position="513"/>
    </location>
</feature>
<dbReference type="PANTHER" id="PTHR10790:SF51">
    <property type="entry name" value="TETRATRICOPEPTIDE REPEAT PROTEIN"/>
    <property type="match status" value="1"/>
</dbReference>
<feature type="transmembrane region" description="Helical" evidence="1">
    <location>
        <begin position="412"/>
        <end position="433"/>
    </location>
</feature>
<feature type="transmembrane region" description="Helical" evidence="1">
    <location>
        <begin position="319"/>
        <end position="337"/>
    </location>
</feature>
<keyword evidence="3" id="KW-1185">Reference proteome</keyword>
<dbReference type="Proteomes" id="UP001147700">
    <property type="component" value="Unassembled WGS sequence"/>
</dbReference>
<comment type="caution">
    <text evidence="2">The sequence shown here is derived from an EMBL/GenBank/DDBJ whole genome shotgun (WGS) entry which is preliminary data.</text>
</comment>
<feature type="transmembrane region" description="Helical" evidence="1">
    <location>
        <begin position="290"/>
        <end position="312"/>
    </location>
</feature>
<feature type="transmembrane region" description="Helical" evidence="1">
    <location>
        <begin position="109"/>
        <end position="131"/>
    </location>
</feature>
<feature type="transmembrane region" description="Helical" evidence="1">
    <location>
        <begin position="190"/>
        <end position="211"/>
    </location>
</feature>
<dbReference type="PANTHER" id="PTHR10790">
    <property type="entry name" value="TPR-DOMAIN CONTAINING PROTEIN"/>
    <property type="match status" value="1"/>
</dbReference>
<evidence type="ECO:0000313" key="2">
    <source>
        <dbReference type="EMBL" id="MDA0137968.1"/>
    </source>
</evidence>
<feature type="transmembrane region" description="Helical" evidence="1">
    <location>
        <begin position="454"/>
        <end position="481"/>
    </location>
</feature>
<accession>A0ABT4RHM1</accession>
<protein>
    <submittedName>
        <fullName evidence="2">DUF2298 domain-containing protein</fullName>
    </submittedName>
</protein>
<dbReference type="NCBIfam" id="TIGR03662">
    <property type="entry name" value="Chlor_Arch_YYY"/>
    <property type="match status" value="1"/>
</dbReference>
<dbReference type="Pfam" id="PF10060">
    <property type="entry name" value="DUF2298"/>
    <property type="match status" value="1"/>
</dbReference>
<dbReference type="InterPro" id="IPR018746">
    <property type="entry name" value="DUF2298"/>
</dbReference>
<name>A0ABT4RHM1_9ACTN</name>
<feature type="transmembrane region" description="Helical" evidence="1">
    <location>
        <begin position="343"/>
        <end position="360"/>
    </location>
</feature>
<reference evidence="2" key="1">
    <citation type="submission" date="2022-10" db="EMBL/GenBank/DDBJ databases">
        <title>The WGS of Solirubrobacter sp. CPCC 204708.</title>
        <authorList>
            <person name="Jiang Z."/>
        </authorList>
    </citation>
    <scope>NUCLEOTIDE SEQUENCE</scope>
    <source>
        <strain evidence="2">CPCC 204708</strain>
    </source>
</reference>
<gene>
    <name evidence="2" type="ORF">OJ962_10685</name>
</gene>
<keyword evidence="1" id="KW-0472">Membrane</keyword>
<keyword evidence="1" id="KW-0812">Transmembrane</keyword>
<dbReference type="EMBL" id="JAPCID010000012">
    <property type="protein sequence ID" value="MDA0137968.1"/>
    <property type="molecule type" value="Genomic_DNA"/>
</dbReference>
<feature type="transmembrane region" description="Helical" evidence="1">
    <location>
        <begin position="6"/>
        <end position="27"/>
    </location>
</feature>
<feature type="transmembrane region" description="Helical" evidence="1">
    <location>
        <begin position="372"/>
        <end position="392"/>
    </location>
</feature>
<feature type="transmembrane region" description="Helical" evidence="1">
    <location>
        <begin position="64"/>
        <end position="83"/>
    </location>
</feature>
<dbReference type="RefSeq" id="WP_238931216.1">
    <property type="nucleotide sequence ID" value="NZ_JAPCID010000012.1"/>
</dbReference>
<feature type="transmembrane region" description="Helical" evidence="1">
    <location>
        <begin position="232"/>
        <end position="255"/>
    </location>
</feature>
<evidence type="ECO:0000313" key="3">
    <source>
        <dbReference type="Proteomes" id="UP001147700"/>
    </source>
</evidence>
<feature type="transmembrane region" description="Helical" evidence="1">
    <location>
        <begin position="533"/>
        <end position="553"/>
    </location>
</feature>
<feature type="transmembrane region" description="Helical" evidence="1">
    <location>
        <begin position="39"/>
        <end position="58"/>
    </location>
</feature>
<sequence length="732" mass="78668">MLDAVGLFVLIEVVGLAATPLAALVLGRLPGAGLAFGKVLGLLLVTWLIWLAASLGIAPYGRGLIIGVIVLVALAGLLVGLRLRSLDPESRSRRLRRLALPEDPVRRRLFWGAELVFVAVYALGVLFAASAPDVWNTEKPMDMAFITAINASDSFPPHDPWMSGETLNYYYFGHVVFAWPLQLLGLRPDAGYLLSWGLLLALTATAVYAFCGTLWASAREHLGEMAPRGGPVLAGLVGAALVAVLGNLAGVRAWMNAEDPPSDYAWFDPSRVIPDTINEFPAFSFILGDLHAHVIALPFTVLAIAFALQVALHGPRGDALWRSAAEVLAAAIAIGALYAINTWSYPVAAGLLAAALIVWLRSPEARGRTGYALVWFVLVVVASFALILPFVLQFEPESRGIGRVGTRRDFGHWLGDMALIYGILLWPLLALYLRRLLDAQHAVRWTAWGLAASVVAGSLLASSDMTGAALVAVAMIIGVAAAVDDDVSPPARFLWVLVAGGAALLLIPELLFLRDAFDNSPLERMNTVFKAGYQAYLVLGLAAGAALPWAAVWLPRWLWPPWAAGMAVLLVLGLVYPYAAGYARTNGYANAPTLDGLKWLKTNSPGDPAAMEWIRANTDGDAVILEAFGEDYSAFGHARISTFTGRPTVMGWAGHEVQWQHDPGQRSAEIQVLYTTTDTTAAQSLIDKYGIDYVVVGPIEQTTYGDAGTAKWDQLGERVFSAEGTTVWRLTA</sequence>
<organism evidence="2 3">
    <name type="scientific">Solirubrobacter deserti</name>
    <dbReference type="NCBI Taxonomy" id="2282478"/>
    <lineage>
        <taxon>Bacteria</taxon>
        <taxon>Bacillati</taxon>
        <taxon>Actinomycetota</taxon>
        <taxon>Thermoleophilia</taxon>
        <taxon>Solirubrobacterales</taxon>
        <taxon>Solirubrobacteraceae</taxon>
        <taxon>Solirubrobacter</taxon>
    </lineage>
</organism>
<evidence type="ECO:0000256" key="1">
    <source>
        <dbReference type="SAM" id="Phobius"/>
    </source>
</evidence>